<evidence type="ECO:0000256" key="1">
    <source>
        <dbReference type="ARBA" id="ARBA00023015"/>
    </source>
</evidence>
<dbReference type="InterPro" id="IPR029016">
    <property type="entry name" value="GAF-like_dom_sf"/>
</dbReference>
<evidence type="ECO:0000259" key="4">
    <source>
        <dbReference type="PROSITE" id="PS51077"/>
    </source>
</evidence>
<dbReference type="AlphaFoldDB" id="A0A850NQ70"/>
<evidence type="ECO:0000256" key="2">
    <source>
        <dbReference type="ARBA" id="ARBA00023125"/>
    </source>
</evidence>
<feature type="domain" description="HTH iclR-type" evidence="4">
    <location>
        <begin position="1"/>
        <end position="60"/>
    </location>
</feature>
<organism evidence="6 7">
    <name type="scientific">Endobacter medicaginis</name>
    <dbReference type="NCBI Taxonomy" id="1181271"/>
    <lineage>
        <taxon>Bacteria</taxon>
        <taxon>Pseudomonadati</taxon>
        <taxon>Pseudomonadota</taxon>
        <taxon>Alphaproteobacteria</taxon>
        <taxon>Acetobacterales</taxon>
        <taxon>Acetobacteraceae</taxon>
        <taxon>Endobacter</taxon>
    </lineage>
</organism>
<dbReference type="InterPro" id="IPR005471">
    <property type="entry name" value="Tscrpt_reg_IclR_N"/>
</dbReference>
<dbReference type="GO" id="GO:0003677">
    <property type="term" value="F:DNA binding"/>
    <property type="evidence" value="ECO:0007669"/>
    <property type="project" value="UniProtKB-KW"/>
</dbReference>
<dbReference type="GO" id="GO:0045892">
    <property type="term" value="P:negative regulation of DNA-templated transcription"/>
    <property type="evidence" value="ECO:0007669"/>
    <property type="project" value="TreeGrafter"/>
</dbReference>
<dbReference type="InterPro" id="IPR014757">
    <property type="entry name" value="Tscrpt_reg_IclR_C"/>
</dbReference>
<dbReference type="Proteomes" id="UP000565205">
    <property type="component" value="Unassembled WGS sequence"/>
</dbReference>
<protein>
    <submittedName>
        <fullName evidence="6">Helix-turn-helix domain-containing protein</fullName>
    </submittedName>
</protein>
<name>A0A850NQ70_9PROT</name>
<evidence type="ECO:0000313" key="6">
    <source>
        <dbReference type="EMBL" id="NVN30260.1"/>
    </source>
</evidence>
<dbReference type="SMART" id="SM00346">
    <property type="entry name" value="HTH_ICLR"/>
    <property type="match status" value="1"/>
</dbReference>
<feature type="domain" description="IclR-ED" evidence="5">
    <location>
        <begin position="61"/>
        <end position="244"/>
    </location>
</feature>
<dbReference type="InterPro" id="IPR050707">
    <property type="entry name" value="HTH_MetabolicPath_Reg"/>
</dbReference>
<keyword evidence="3" id="KW-0804">Transcription</keyword>
<dbReference type="Pfam" id="PF01614">
    <property type="entry name" value="IclR_C"/>
    <property type="match status" value="1"/>
</dbReference>
<sequence>MLSLARGLLVLRAFEREPRLTIARAALLTGLPRPAARRCLYTLEQLGYLTAENGGWVLRPLLLSLARTYLTSTRLAETAQPFLDRLRDELGESCSIGVLDGDEIVYIARAETRRIISIALSVGSRLPAYCTSMGRVLLAALDRDQRRQFLDAAPFAARTPYTRTGAAELEDLLDRVGVDGFALIDQEMELGLRSIAVPIRDRSGRVVAAANVGVAAHRADAAELRTRLLPALTGMATALRNDIA</sequence>
<keyword evidence="2" id="KW-0238">DNA-binding</keyword>
<gene>
    <name evidence="6" type="ORF">HUK83_07930</name>
</gene>
<proteinExistence type="predicted"/>
<accession>A0A850NQ70</accession>
<keyword evidence="1" id="KW-0805">Transcription regulation</keyword>
<reference evidence="6 7" key="1">
    <citation type="submission" date="2020-06" db="EMBL/GenBank/DDBJ databases">
        <title>Description of novel acetic acid bacteria.</title>
        <authorList>
            <person name="Sombolestani A."/>
        </authorList>
    </citation>
    <scope>NUCLEOTIDE SEQUENCE [LARGE SCALE GENOMIC DNA]</scope>
    <source>
        <strain evidence="6 7">LMG 26838</strain>
    </source>
</reference>
<dbReference type="GO" id="GO:0046278">
    <property type="term" value="P:3,4-dihydroxybenzoate metabolic process"/>
    <property type="evidence" value="ECO:0007669"/>
    <property type="project" value="InterPro"/>
</dbReference>
<dbReference type="NCBIfam" id="TIGR02431">
    <property type="entry name" value="pcaR_pcaU"/>
    <property type="match status" value="1"/>
</dbReference>
<dbReference type="Gene3D" id="1.10.10.10">
    <property type="entry name" value="Winged helix-like DNA-binding domain superfamily/Winged helix DNA-binding domain"/>
    <property type="match status" value="1"/>
</dbReference>
<dbReference type="GO" id="GO:0003700">
    <property type="term" value="F:DNA-binding transcription factor activity"/>
    <property type="evidence" value="ECO:0007669"/>
    <property type="project" value="TreeGrafter"/>
</dbReference>
<evidence type="ECO:0000313" key="7">
    <source>
        <dbReference type="Proteomes" id="UP000565205"/>
    </source>
</evidence>
<dbReference type="PROSITE" id="PS51077">
    <property type="entry name" value="HTH_ICLR"/>
    <property type="match status" value="1"/>
</dbReference>
<dbReference type="PANTHER" id="PTHR30136:SF34">
    <property type="entry name" value="TRANSCRIPTIONAL REGULATOR"/>
    <property type="match status" value="1"/>
</dbReference>
<evidence type="ECO:0000256" key="3">
    <source>
        <dbReference type="ARBA" id="ARBA00023163"/>
    </source>
</evidence>
<dbReference type="InterPro" id="IPR036388">
    <property type="entry name" value="WH-like_DNA-bd_sf"/>
</dbReference>
<dbReference type="PROSITE" id="PS51078">
    <property type="entry name" value="ICLR_ED"/>
    <property type="match status" value="1"/>
</dbReference>
<dbReference type="SUPFAM" id="SSF55781">
    <property type="entry name" value="GAF domain-like"/>
    <property type="match status" value="1"/>
</dbReference>
<dbReference type="InterPro" id="IPR036390">
    <property type="entry name" value="WH_DNA-bd_sf"/>
</dbReference>
<dbReference type="InterPro" id="IPR012794">
    <property type="entry name" value="PcaR_PcaU"/>
</dbReference>
<dbReference type="SUPFAM" id="SSF46785">
    <property type="entry name" value="Winged helix' DNA-binding domain"/>
    <property type="match status" value="1"/>
</dbReference>
<dbReference type="GO" id="GO:0045893">
    <property type="term" value="P:positive regulation of DNA-templated transcription"/>
    <property type="evidence" value="ECO:0007669"/>
    <property type="project" value="InterPro"/>
</dbReference>
<dbReference type="Gene3D" id="3.30.450.40">
    <property type="match status" value="1"/>
</dbReference>
<dbReference type="Pfam" id="PF09339">
    <property type="entry name" value="HTH_IclR"/>
    <property type="match status" value="1"/>
</dbReference>
<comment type="caution">
    <text evidence="6">The sequence shown here is derived from an EMBL/GenBank/DDBJ whole genome shotgun (WGS) entry which is preliminary data.</text>
</comment>
<dbReference type="EMBL" id="JABXXQ010000124">
    <property type="protein sequence ID" value="NVN30260.1"/>
    <property type="molecule type" value="Genomic_DNA"/>
</dbReference>
<dbReference type="PANTHER" id="PTHR30136">
    <property type="entry name" value="HELIX-TURN-HELIX TRANSCRIPTIONAL REGULATOR, ICLR FAMILY"/>
    <property type="match status" value="1"/>
</dbReference>
<evidence type="ECO:0000259" key="5">
    <source>
        <dbReference type="PROSITE" id="PS51078"/>
    </source>
</evidence>